<sequence>MKKRLVFCVVWLTSLTAWAPAPTPIAETTLLHAAHQLLTDIMVADVFSPPVASRIYAYAHIAAYEALIPFQKGSYRSLAGQLPSLSSLTASPSTECRPELAAIEAFLRVGKGLIFSEERLDKLTAQLWLQAQKRGYSERTIIASKEFGSQVALHILEWAKGDNYRQTRSLRRYAPTKKAGAWAPTPPGYLAAVEPYWARIRPLTLDSAAQCRTVGPPSFSTTNGSPFYAMVREVYDTGKNLTTDQRLIANYWDCNPFFLNIQGHLNFASKKLSPGGHWMAIAGQVARQTKSDLMATSAAYTLTAIALFDGFISCWAEKYQYNVIRPETYINAHLDESWRPVLQTPPFPEYPSGHSVVSTASAVVLTHFFGKAVSFTDSTEMAYGLPSRRFTSFNQAADEASISRLYGGIHYRPALDNGQLMGKSVGEAVLSKITLRSAAASKR</sequence>
<keyword evidence="4" id="KW-1185">Reference proteome</keyword>
<proteinExistence type="predicted"/>
<keyword evidence="1" id="KW-0732">Signal</keyword>
<comment type="caution">
    <text evidence="3">The sequence shown here is derived from an EMBL/GenBank/DDBJ whole genome shotgun (WGS) entry which is preliminary data.</text>
</comment>
<dbReference type="EMBL" id="JACXAA010000002">
    <property type="protein sequence ID" value="MBD2752702.1"/>
    <property type="molecule type" value="Genomic_DNA"/>
</dbReference>
<feature type="signal peptide" evidence="1">
    <location>
        <begin position="1"/>
        <end position="19"/>
    </location>
</feature>
<feature type="chain" id="PRO_5036850196" evidence="1">
    <location>
        <begin position="20"/>
        <end position="443"/>
    </location>
</feature>
<dbReference type="Pfam" id="PF01569">
    <property type="entry name" value="PAP2"/>
    <property type="match status" value="1"/>
</dbReference>
<protein>
    <submittedName>
        <fullName evidence="3">Vanadium-dependent haloperoxidase</fullName>
    </submittedName>
</protein>
<evidence type="ECO:0000313" key="4">
    <source>
        <dbReference type="Proteomes" id="UP000653797"/>
    </source>
</evidence>
<dbReference type="AlphaFoldDB" id="A0A927AZV7"/>
<dbReference type="Gene3D" id="1.10.606.20">
    <property type="match status" value="1"/>
</dbReference>
<dbReference type="Proteomes" id="UP000653797">
    <property type="component" value="Unassembled WGS sequence"/>
</dbReference>
<evidence type="ECO:0000256" key="1">
    <source>
        <dbReference type="SAM" id="SignalP"/>
    </source>
</evidence>
<name>A0A927AZV7_9BACT</name>
<accession>A0A927AZV7</accession>
<gene>
    <name evidence="3" type="ORF">IC230_07370</name>
</gene>
<dbReference type="PANTHER" id="PTHR34599:SF1">
    <property type="entry name" value="PHOSPHATIDIC ACID PHOSPHATASE TYPE 2_HALOPEROXIDASE DOMAIN-CONTAINING PROTEIN"/>
    <property type="match status" value="1"/>
</dbReference>
<dbReference type="InterPro" id="IPR000326">
    <property type="entry name" value="PAP2/HPO"/>
</dbReference>
<dbReference type="PANTHER" id="PTHR34599">
    <property type="entry name" value="PEROXIDASE-RELATED"/>
    <property type="match status" value="1"/>
</dbReference>
<feature type="domain" description="Phosphatidic acid phosphatase type 2/haloperoxidase" evidence="2">
    <location>
        <begin position="302"/>
        <end position="412"/>
    </location>
</feature>
<dbReference type="CDD" id="cd03398">
    <property type="entry name" value="PAP2_haloperoxidase"/>
    <property type="match status" value="1"/>
</dbReference>
<dbReference type="SUPFAM" id="SSF48317">
    <property type="entry name" value="Acid phosphatase/Vanadium-dependent haloperoxidase"/>
    <property type="match status" value="1"/>
</dbReference>
<evidence type="ECO:0000313" key="3">
    <source>
        <dbReference type="EMBL" id="MBD2752702.1"/>
    </source>
</evidence>
<evidence type="ECO:0000259" key="2">
    <source>
        <dbReference type="Pfam" id="PF01569"/>
    </source>
</evidence>
<reference evidence="3" key="1">
    <citation type="submission" date="2020-09" db="EMBL/GenBank/DDBJ databases">
        <authorList>
            <person name="Kim M.K."/>
        </authorList>
    </citation>
    <scope>NUCLEOTIDE SEQUENCE</scope>
    <source>
        <strain evidence="3">BT704</strain>
    </source>
</reference>
<organism evidence="3 4">
    <name type="scientific">Spirosoma validum</name>
    <dbReference type="NCBI Taxonomy" id="2771355"/>
    <lineage>
        <taxon>Bacteria</taxon>
        <taxon>Pseudomonadati</taxon>
        <taxon>Bacteroidota</taxon>
        <taxon>Cytophagia</taxon>
        <taxon>Cytophagales</taxon>
        <taxon>Cytophagaceae</taxon>
        <taxon>Spirosoma</taxon>
    </lineage>
</organism>
<dbReference type="InterPro" id="IPR036938">
    <property type="entry name" value="PAP2/HPO_sf"/>
</dbReference>
<dbReference type="InterPro" id="IPR052559">
    <property type="entry name" value="V-haloperoxidase"/>
</dbReference>
<dbReference type="RefSeq" id="WP_191038325.1">
    <property type="nucleotide sequence ID" value="NZ_JACXAA010000002.1"/>
</dbReference>